<dbReference type="Gene3D" id="3.40.640.10">
    <property type="entry name" value="Type I PLP-dependent aspartate aminotransferase-like (Major domain)"/>
    <property type="match status" value="1"/>
</dbReference>
<dbReference type="GO" id="GO:0003700">
    <property type="term" value="F:DNA-binding transcription factor activity"/>
    <property type="evidence" value="ECO:0007669"/>
    <property type="project" value="InterPro"/>
</dbReference>
<keyword evidence="2" id="KW-0663">Pyridoxal phosphate</keyword>
<dbReference type="GO" id="GO:0003677">
    <property type="term" value="F:DNA binding"/>
    <property type="evidence" value="ECO:0007669"/>
    <property type="project" value="UniProtKB-KW"/>
</dbReference>
<evidence type="ECO:0000256" key="1">
    <source>
        <dbReference type="ARBA" id="ARBA00005384"/>
    </source>
</evidence>
<dbReference type="RefSeq" id="WP_091248131.1">
    <property type="nucleotide sequence ID" value="NZ_FMCU01000010.1"/>
</dbReference>
<gene>
    <name evidence="7" type="ORF">GA0070216_11046</name>
</gene>
<keyword evidence="8" id="KW-1185">Reference proteome</keyword>
<dbReference type="InterPro" id="IPR004839">
    <property type="entry name" value="Aminotransferase_I/II_large"/>
</dbReference>
<name>A0A1C4ZKQ8_9ACTN</name>
<dbReference type="SUPFAM" id="SSF53383">
    <property type="entry name" value="PLP-dependent transferases"/>
    <property type="match status" value="1"/>
</dbReference>
<dbReference type="InterPro" id="IPR015422">
    <property type="entry name" value="PyrdxlP-dep_Trfase_small"/>
</dbReference>
<dbReference type="CDD" id="cd00609">
    <property type="entry name" value="AAT_like"/>
    <property type="match status" value="1"/>
</dbReference>
<dbReference type="Gene3D" id="3.90.1150.10">
    <property type="entry name" value="Aspartate Aminotransferase, domain 1"/>
    <property type="match status" value="1"/>
</dbReference>
<dbReference type="AlphaFoldDB" id="A0A1C4ZKQ8"/>
<dbReference type="PROSITE" id="PS50949">
    <property type="entry name" value="HTH_GNTR"/>
    <property type="match status" value="1"/>
</dbReference>
<dbReference type="Proteomes" id="UP000198797">
    <property type="component" value="Unassembled WGS sequence"/>
</dbReference>
<dbReference type="InterPro" id="IPR036390">
    <property type="entry name" value="WH_DNA-bd_sf"/>
</dbReference>
<feature type="domain" description="HTH gntR-type" evidence="6">
    <location>
        <begin position="18"/>
        <end position="86"/>
    </location>
</feature>
<dbReference type="InterPro" id="IPR036388">
    <property type="entry name" value="WH-like_DNA-bd_sf"/>
</dbReference>
<evidence type="ECO:0000256" key="3">
    <source>
        <dbReference type="ARBA" id="ARBA00023015"/>
    </source>
</evidence>
<dbReference type="PRINTS" id="PR00035">
    <property type="entry name" value="HTHGNTR"/>
</dbReference>
<dbReference type="InterPro" id="IPR015424">
    <property type="entry name" value="PyrdxlP-dep_Trfase"/>
</dbReference>
<keyword evidence="3" id="KW-0805">Transcription regulation</keyword>
<dbReference type="Pfam" id="PF00155">
    <property type="entry name" value="Aminotran_1_2"/>
    <property type="match status" value="1"/>
</dbReference>
<evidence type="ECO:0000256" key="2">
    <source>
        <dbReference type="ARBA" id="ARBA00022898"/>
    </source>
</evidence>
<dbReference type="Pfam" id="PF00392">
    <property type="entry name" value="GntR"/>
    <property type="match status" value="1"/>
</dbReference>
<comment type="similarity">
    <text evidence="1">In the C-terminal section; belongs to the class-I pyridoxal-phosphate-dependent aminotransferase family.</text>
</comment>
<dbReference type="Gene3D" id="1.10.10.10">
    <property type="entry name" value="Winged helix-like DNA-binding domain superfamily/Winged helix DNA-binding domain"/>
    <property type="match status" value="1"/>
</dbReference>
<dbReference type="InterPro" id="IPR000524">
    <property type="entry name" value="Tscrpt_reg_HTH_GntR"/>
</dbReference>
<organism evidence="7 8">
    <name type="scientific">Micromonospora matsumotoense</name>
    <dbReference type="NCBI Taxonomy" id="121616"/>
    <lineage>
        <taxon>Bacteria</taxon>
        <taxon>Bacillati</taxon>
        <taxon>Actinomycetota</taxon>
        <taxon>Actinomycetes</taxon>
        <taxon>Micromonosporales</taxon>
        <taxon>Micromonosporaceae</taxon>
        <taxon>Micromonospora</taxon>
    </lineage>
</organism>
<keyword evidence="4" id="KW-0238">DNA-binding</keyword>
<protein>
    <recommendedName>
        <fullName evidence="6">HTH gntR-type domain-containing protein</fullName>
    </recommendedName>
</protein>
<evidence type="ECO:0000256" key="4">
    <source>
        <dbReference type="ARBA" id="ARBA00023125"/>
    </source>
</evidence>
<dbReference type="GO" id="GO:0030170">
    <property type="term" value="F:pyridoxal phosphate binding"/>
    <property type="evidence" value="ECO:0007669"/>
    <property type="project" value="InterPro"/>
</dbReference>
<accession>A0A1C4ZKQ8</accession>
<dbReference type="OrthoDB" id="199743at2"/>
<dbReference type="CDD" id="cd07377">
    <property type="entry name" value="WHTH_GntR"/>
    <property type="match status" value="1"/>
</dbReference>
<keyword evidence="5" id="KW-0804">Transcription</keyword>
<reference evidence="8" key="1">
    <citation type="submission" date="2016-06" db="EMBL/GenBank/DDBJ databases">
        <authorList>
            <person name="Varghese N."/>
            <person name="Submissions Spin"/>
        </authorList>
    </citation>
    <scope>NUCLEOTIDE SEQUENCE [LARGE SCALE GENOMIC DNA]</scope>
    <source>
        <strain evidence="8">DSM 44100</strain>
    </source>
</reference>
<dbReference type="SMART" id="SM00345">
    <property type="entry name" value="HTH_GNTR"/>
    <property type="match status" value="1"/>
</dbReference>
<evidence type="ECO:0000259" key="6">
    <source>
        <dbReference type="PROSITE" id="PS50949"/>
    </source>
</evidence>
<dbReference type="EMBL" id="FMCU01000010">
    <property type="protein sequence ID" value="SCF33512.1"/>
    <property type="molecule type" value="Genomic_DNA"/>
</dbReference>
<dbReference type="InterPro" id="IPR051446">
    <property type="entry name" value="HTH_trans_reg/aminotransferase"/>
</dbReference>
<sequence>MNAEELAAQLGAWKQDQTRLYRGLAEQLRLLIRLGSLPPGSELPPERRLAVELAVSRTTIAQAYSLLKDEGWLVSLQGSGTRVAHAQPAVAPPADYGAAASGFIADVVRDRVRAVDLTVPSPPPGPWLMTAMSRLPALAAAALPGRVYEPAGYPALRDRIAGKLTTDGRVTAAEEVIVTNGATQALSLLAGALTRRGDTVLVEELTCPTVLASLRTAGLRLVVVPIEREGADPQAVEAAVRRYEPSFIYLIPTYHNPTGWTMTEHRRAAVAAIARRYGVPLVEDLTLADTRIDGPLPPPPIAAYAPGAQIYTVGSLSKVCWPGLRIGWLVGPRRELQRIVHLRAMYDLGCPLPTQLLAVELLDDLPQIRLERQRELLRRRDTLLAALAEHLPQWRHESPHGGLSVWCATPRPLQQLNHVAQRHGMQLMLGAHFAVGARSYLDHVRLPFTLDEGELVEVVKRLAGYWVEAGCG</sequence>
<dbReference type="SUPFAM" id="SSF46785">
    <property type="entry name" value="Winged helix' DNA-binding domain"/>
    <property type="match status" value="1"/>
</dbReference>
<dbReference type="STRING" id="121616.GA0070216_11046"/>
<proteinExistence type="inferred from homology"/>
<dbReference type="InterPro" id="IPR015421">
    <property type="entry name" value="PyrdxlP-dep_Trfase_major"/>
</dbReference>
<evidence type="ECO:0000313" key="7">
    <source>
        <dbReference type="EMBL" id="SCF33512.1"/>
    </source>
</evidence>
<evidence type="ECO:0000313" key="8">
    <source>
        <dbReference type="Proteomes" id="UP000198797"/>
    </source>
</evidence>
<dbReference type="PANTHER" id="PTHR46577:SF1">
    <property type="entry name" value="HTH-TYPE TRANSCRIPTIONAL REGULATORY PROTEIN GABR"/>
    <property type="match status" value="1"/>
</dbReference>
<evidence type="ECO:0000256" key="5">
    <source>
        <dbReference type="ARBA" id="ARBA00023163"/>
    </source>
</evidence>
<dbReference type="PANTHER" id="PTHR46577">
    <property type="entry name" value="HTH-TYPE TRANSCRIPTIONAL REGULATORY PROTEIN GABR"/>
    <property type="match status" value="1"/>
</dbReference>